<dbReference type="Pfam" id="PF17283">
    <property type="entry name" value="Zn_ribbon_SprT"/>
    <property type="match status" value="1"/>
</dbReference>
<sequence length="149" mass="17493">MTDAELQEWVEELSLTRFGKAFRHEARFNPRLKTTGGRYRLDDHRIEMNPKYLPYGREVFGKIILHELCHYHLHLEGKGYRHRDREFKSLLKAVGGLRYAPGLPGQAKPAYVITCLACGKRTVRQRKMQVERYRCGLCQGMLKQERMEG</sequence>
<accession>A0ABW2RKL5</accession>
<name>A0ABW2RKL5_9BACL</name>
<dbReference type="InterPro" id="IPR006640">
    <property type="entry name" value="SprT-like_domain"/>
</dbReference>
<dbReference type="Pfam" id="PF10263">
    <property type="entry name" value="SprT-like"/>
    <property type="match status" value="1"/>
</dbReference>
<dbReference type="NCBIfam" id="NF003339">
    <property type="entry name" value="PRK04351.1"/>
    <property type="match status" value="1"/>
</dbReference>
<feature type="domain" description="SprT-like" evidence="1">
    <location>
        <begin position="4"/>
        <end position="145"/>
    </location>
</feature>
<protein>
    <submittedName>
        <fullName evidence="2">SprT family protein</fullName>
    </submittedName>
</protein>
<dbReference type="Gene3D" id="3.30.2010.10">
    <property type="entry name" value="Metalloproteases ('zincins'), catalytic domain"/>
    <property type="match status" value="1"/>
</dbReference>
<dbReference type="Proteomes" id="UP001596500">
    <property type="component" value="Unassembled WGS sequence"/>
</dbReference>
<comment type="caution">
    <text evidence="2">The sequence shown here is derived from an EMBL/GenBank/DDBJ whole genome shotgun (WGS) entry which is preliminary data.</text>
</comment>
<reference evidence="3" key="1">
    <citation type="journal article" date="2019" name="Int. J. Syst. Evol. Microbiol.">
        <title>The Global Catalogue of Microorganisms (GCM) 10K type strain sequencing project: providing services to taxonomists for standard genome sequencing and annotation.</title>
        <authorList>
            <consortium name="The Broad Institute Genomics Platform"/>
            <consortium name="The Broad Institute Genome Sequencing Center for Infectious Disease"/>
            <person name="Wu L."/>
            <person name="Ma J."/>
        </authorList>
    </citation>
    <scope>NUCLEOTIDE SEQUENCE [LARGE SCALE GENOMIC DNA]</scope>
    <source>
        <strain evidence="3">CGMCC 1.12942</strain>
    </source>
</reference>
<dbReference type="InterPro" id="IPR035240">
    <property type="entry name" value="SprT_Zn_ribbon"/>
</dbReference>
<keyword evidence="3" id="KW-1185">Reference proteome</keyword>
<dbReference type="SMART" id="SM00731">
    <property type="entry name" value="SprT"/>
    <property type="match status" value="1"/>
</dbReference>
<dbReference type="RefSeq" id="WP_379864935.1">
    <property type="nucleotide sequence ID" value="NZ_JBHTBW010000031.1"/>
</dbReference>
<proteinExistence type="predicted"/>
<organism evidence="2 3">
    <name type="scientific">Laceyella putida</name>
    <dbReference type="NCBI Taxonomy" id="110101"/>
    <lineage>
        <taxon>Bacteria</taxon>
        <taxon>Bacillati</taxon>
        <taxon>Bacillota</taxon>
        <taxon>Bacilli</taxon>
        <taxon>Bacillales</taxon>
        <taxon>Thermoactinomycetaceae</taxon>
        <taxon>Laceyella</taxon>
    </lineage>
</organism>
<evidence type="ECO:0000313" key="2">
    <source>
        <dbReference type="EMBL" id="MFC7441625.1"/>
    </source>
</evidence>
<evidence type="ECO:0000259" key="1">
    <source>
        <dbReference type="SMART" id="SM00731"/>
    </source>
</evidence>
<dbReference type="EMBL" id="JBHTBW010000031">
    <property type="protein sequence ID" value="MFC7441625.1"/>
    <property type="molecule type" value="Genomic_DNA"/>
</dbReference>
<evidence type="ECO:0000313" key="3">
    <source>
        <dbReference type="Proteomes" id="UP001596500"/>
    </source>
</evidence>
<gene>
    <name evidence="2" type="ORF">ACFQNG_10815</name>
</gene>